<proteinExistence type="predicted"/>
<dbReference type="Proteomes" id="UP000198858">
    <property type="component" value="Chromosome I"/>
</dbReference>
<name>A0A1H1LB96_9FLAO</name>
<dbReference type="PROSITE" id="PS51257">
    <property type="entry name" value="PROKAR_LIPOPROTEIN"/>
    <property type="match status" value="1"/>
</dbReference>
<reference evidence="1 2" key="1">
    <citation type="submission" date="2016-10" db="EMBL/GenBank/DDBJ databases">
        <authorList>
            <person name="Varghese N."/>
            <person name="Submissions S."/>
        </authorList>
    </citation>
    <scope>NUCLEOTIDE SEQUENCE [LARGE SCALE GENOMIC DNA]</scope>
    <source>
        <strain evidence="1 2">Mar_2010_102</strain>
    </source>
</reference>
<protein>
    <recommendedName>
        <fullName evidence="3">Lipoprotein</fullName>
    </recommendedName>
</protein>
<dbReference type="RefSeq" id="WP_089661291.1">
    <property type="nucleotide sequence ID" value="NZ_LT629745.1"/>
</dbReference>
<accession>A0A1H1LB96</accession>
<sequence length="148" mass="17768">MRKILLITFLLTISCNEKDEKFTDKEICQYLENMIENDQRYRFEIMDSTISSIKKDSLLKLQKKLDDQNTELLIEIINQKGWPKTDSLNCEDNHPTFLVFRHADKKYFDTIQKLIDHEMEKGNMNESNYMFIENHLKGRPDFQIKEVK</sequence>
<dbReference type="AlphaFoldDB" id="A0A1H1LB96"/>
<evidence type="ECO:0000313" key="2">
    <source>
        <dbReference type="Proteomes" id="UP000198858"/>
    </source>
</evidence>
<keyword evidence="2" id="KW-1185">Reference proteome</keyword>
<evidence type="ECO:0000313" key="1">
    <source>
        <dbReference type="EMBL" id="SDR71640.1"/>
    </source>
</evidence>
<gene>
    <name evidence="1" type="ORF">SAMN04488552_0673</name>
</gene>
<dbReference type="EMBL" id="LT629745">
    <property type="protein sequence ID" value="SDR71640.1"/>
    <property type="molecule type" value="Genomic_DNA"/>
</dbReference>
<organism evidence="1 2">
    <name type="scientific">Christiangramia echinicola</name>
    <dbReference type="NCBI Taxonomy" id="279359"/>
    <lineage>
        <taxon>Bacteria</taxon>
        <taxon>Pseudomonadati</taxon>
        <taxon>Bacteroidota</taxon>
        <taxon>Flavobacteriia</taxon>
        <taxon>Flavobacteriales</taxon>
        <taxon>Flavobacteriaceae</taxon>
        <taxon>Christiangramia</taxon>
    </lineage>
</organism>
<evidence type="ECO:0008006" key="3">
    <source>
        <dbReference type="Google" id="ProtNLM"/>
    </source>
</evidence>